<proteinExistence type="inferred from homology"/>
<name>A0A2P7EAD5_9SYNE</name>
<evidence type="ECO:0000313" key="4">
    <source>
        <dbReference type="EMBL" id="PSI00175.1"/>
    </source>
</evidence>
<evidence type="ECO:0000256" key="1">
    <source>
        <dbReference type="ARBA" id="ARBA00006464"/>
    </source>
</evidence>
<dbReference type="PANTHER" id="PTHR30576">
    <property type="entry name" value="COLANIC BIOSYNTHESIS UDP-GLUCOSE LIPID CARRIER TRANSFERASE"/>
    <property type="match status" value="1"/>
</dbReference>
<evidence type="ECO:0000256" key="2">
    <source>
        <dbReference type="SAM" id="Phobius"/>
    </source>
</evidence>
<reference evidence="5" key="1">
    <citation type="submission" date="2018-03" db="EMBL/GenBank/DDBJ databases">
        <title>Ecological and genomic features of two cosmopolitan and abundant freshwater picocyanobacteria.</title>
        <authorList>
            <person name="Cabello-Yeves P.J."/>
            <person name="Picazo A."/>
            <person name="Camacho A."/>
            <person name="Callieri C."/>
            <person name="Rosselli R."/>
            <person name="Roda-Garcia J."/>
            <person name="Coutinho F.H."/>
            <person name="Rodriguez-Valera F."/>
        </authorList>
    </citation>
    <scope>NUCLEOTIDE SEQUENCE [LARGE SCALE GENOMIC DNA]</scope>
    <source>
        <strain evidence="5">Tous</strain>
    </source>
</reference>
<evidence type="ECO:0000313" key="5">
    <source>
        <dbReference type="Proteomes" id="UP000240206"/>
    </source>
</evidence>
<dbReference type="Pfam" id="PF02397">
    <property type="entry name" value="Bac_transf"/>
    <property type="match status" value="1"/>
</dbReference>
<feature type="transmembrane region" description="Helical" evidence="2">
    <location>
        <begin position="50"/>
        <end position="71"/>
    </location>
</feature>
<gene>
    <name evidence="4" type="ORF">C7K08_14575</name>
</gene>
<keyword evidence="2" id="KW-1133">Transmembrane helix</keyword>
<dbReference type="EMBL" id="PXVC01000236">
    <property type="protein sequence ID" value="PSI00175.1"/>
    <property type="molecule type" value="Genomic_DNA"/>
</dbReference>
<dbReference type="Proteomes" id="UP000240206">
    <property type="component" value="Unassembled WGS sequence"/>
</dbReference>
<protein>
    <submittedName>
        <fullName evidence="4">Exopolysaccharide biosynthesis polyprenyl glycosylphosphotransferase</fullName>
    </submittedName>
</protein>
<dbReference type="PANTHER" id="PTHR30576:SF0">
    <property type="entry name" value="UNDECAPRENYL-PHOSPHATE N-ACETYLGALACTOSAMINYL 1-PHOSPHATE TRANSFERASE-RELATED"/>
    <property type="match status" value="1"/>
</dbReference>
<keyword evidence="2" id="KW-0472">Membrane</keyword>
<feature type="domain" description="Bacterial sugar transferase" evidence="3">
    <location>
        <begin position="45"/>
        <end position="227"/>
    </location>
</feature>
<dbReference type="AlphaFoldDB" id="A0A2P7EAD5"/>
<dbReference type="InterPro" id="IPR003362">
    <property type="entry name" value="Bact_transf"/>
</dbReference>
<organism evidence="4 5">
    <name type="scientific">Synechococcus lacustris str. Tous</name>
    <dbReference type="NCBI Taxonomy" id="1910958"/>
    <lineage>
        <taxon>Bacteria</taxon>
        <taxon>Bacillati</taxon>
        <taxon>Cyanobacteriota</taxon>
        <taxon>Cyanophyceae</taxon>
        <taxon>Synechococcales</taxon>
        <taxon>Synechococcaceae</taxon>
        <taxon>Synechococcus</taxon>
    </lineage>
</organism>
<evidence type="ECO:0000259" key="3">
    <source>
        <dbReference type="Pfam" id="PF02397"/>
    </source>
</evidence>
<comment type="caution">
    <text evidence="4">The sequence shown here is derived from an EMBL/GenBank/DDBJ whole genome shotgun (WGS) entry which is preliminary data.</text>
</comment>
<feature type="non-terminal residue" evidence="4">
    <location>
        <position position="244"/>
    </location>
</feature>
<sequence length="244" mass="27630">MPCISLVGWCEAQLQRVPPDLFCRQTLLLGDGFQLQPGRFIWRLKRSADVVVAGSLLLLAAPLLLMAGLLIKLQDGGPVLYRQVRSGLYGQKFTIAKLRSMRPNAEQHGARWASRGDGRITPLGHWLRRTRIDELPQLWAVLRGDMSLIGPRPERPEFEEELERAIPHYRLRHWLRPGLSGWAQVCYPYGASLEDARAKLSYDLYYLRNGNPLLDGLILLKTIRLVLLARGALPLDASPQHCQN</sequence>
<comment type="similarity">
    <text evidence="1">Belongs to the bacterial sugar transferase family.</text>
</comment>
<dbReference type="GO" id="GO:0016780">
    <property type="term" value="F:phosphotransferase activity, for other substituted phosphate groups"/>
    <property type="evidence" value="ECO:0007669"/>
    <property type="project" value="TreeGrafter"/>
</dbReference>
<keyword evidence="2" id="KW-0812">Transmembrane</keyword>
<accession>A0A2P7EAD5</accession>
<keyword evidence="5" id="KW-1185">Reference proteome</keyword>